<keyword evidence="1" id="KW-0472">Membrane</keyword>
<sequence>MFPDSFERSCSRRICFPGYILSRSTNYETVLSRSTNYETEVTMDNLGLYVMLIGGFLAAVVIAVMVIRDR</sequence>
<proteinExistence type="predicted"/>
<dbReference type="EMBL" id="LCFB01000012">
    <property type="protein sequence ID" value="KKS84915.1"/>
    <property type="molecule type" value="Genomic_DNA"/>
</dbReference>
<comment type="caution">
    <text evidence="2">The sequence shown here is derived from an EMBL/GenBank/DDBJ whole genome shotgun (WGS) entry which is preliminary data.</text>
</comment>
<reference evidence="2 3" key="1">
    <citation type="journal article" date="2015" name="Nature">
        <title>rRNA introns, odd ribosomes, and small enigmatic genomes across a large radiation of phyla.</title>
        <authorList>
            <person name="Brown C.T."/>
            <person name="Hug L.A."/>
            <person name="Thomas B.C."/>
            <person name="Sharon I."/>
            <person name="Castelle C.J."/>
            <person name="Singh A."/>
            <person name="Wilkins M.J."/>
            <person name="Williams K.H."/>
            <person name="Banfield J.F."/>
        </authorList>
    </citation>
    <scope>NUCLEOTIDE SEQUENCE [LARGE SCALE GENOMIC DNA]</scope>
</reference>
<protein>
    <submittedName>
        <fullName evidence="2">Uncharacterized protein</fullName>
    </submittedName>
</protein>
<evidence type="ECO:0000256" key="1">
    <source>
        <dbReference type="SAM" id="Phobius"/>
    </source>
</evidence>
<evidence type="ECO:0000313" key="2">
    <source>
        <dbReference type="EMBL" id="KKS84915.1"/>
    </source>
</evidence>
<keyword evidence="1" id="KW-0812">Transmembrane</keyword>
<keyword evidence="1" id="KW-1133">Transmembrane helix</keyword>
<dbReference type="Proteomes" id="UP000034543">
    <property type="component" value="Unassembled WGS sequence"/>
</dbReference>
<feature type="transmembrane region" description="Helical" evidence="1">
    <location>
        <begin position="46"/>
        <end position="67"/>
    </location>
</feature>
<dbReference type="STRING" id="1618436.UV59_C0012G0008"/>
<organism evidence="2 3">
    <name type="scientific">Candidatus Gottesmanbacteria bacterium GW2011_GWA1_43_11</name>
    <dbReference type="NCBI Taxonomy" id="1618436"/>
    <lineage>
        <taxon>Bacteria</taxon>
        <taxon>Candidatus Gottesmaniibacteriota</taxon>
    </lineage>
</organism>
<name>A0A0G1CGG9_9BACT</name>
<evidence type="ECO:0000313" key="3">
    <source>
        <dbReference type="Proteomes" id="UP000034543"/>
    </source>
</evidence>
<dbReference type="AlphaFoldDB" id="A0A0G1CGG9"/>
<gene>
    <name evidence="2" type="ORF">UV59_C0012G0008</name>
</gene>
<accession>A0A0G1CGG9</accession>